<dbReference type="Pfam" id="PF02152">
    <property type="entry name" value="FolB"/>
    <property type="match status" value="1"/>
</dbReference>
<evidence type="ECO:0000256" key="2">
    <source>
        <dbReference type="ARBA" id="ARBA00005013"/>
    </source>
</evidence>
<dbReference type="GO" id="GO:0005737">
    <property type="term" value="C:cytoplasm"/>
    <property type="evidence" value="ECO:0007669"/>
    <property type="project" value="TreeGrafter"/>
</dbReference>
<dbReference type="NCBIfam" id="TIGR00525">
    <property type="entry name" value="folB"/>
    <property type="match status" value="1"/>
</dbReference>
<reference evidence="8 9" key="1">
    <citation type="submission" date="2019-07" db="EMBL/GenBank/DDBJ databases">
        <title>Microlunatus dokdonensis sp. nov. isolated from the rhizospheric soil of the wild plant Elymus tsukushiensis.</title>
        <authorList>
            <person name="Ghim S.-Y."/>
            <person name="Hwang Y.-J."/>
            <person name="Son J.-S."/>
            <person name="Shin J.-H."/>
        </authorList>
    </citation>
    <scope>NUCLEOTIDE SEQUENCE [LARGE SCALE GENOMIC DNA]</scope>
    <source>
        <strain evidence="8 9">KUDC0627</strain>
    </source>
</reference>
<dbReference type="NCBIfam" id="TIGR00526">
    <property type="entry name" value="folB_dom"/>
    <property type="match status" value="1"/>
</dbReference>
<gene>
    <name evidence="8" type="primary">folB</name>
    <name evidence="8" type="ORF">FOE78_04065</name>
</gene>
<comment type="function">
    <text evidence="6">Catalyzes the conversion of 7,8-dihydroneopterin to 6-hydroxymethyl-7,8-dihydropterin.</text>
</comment>
<dbReference type="InterPro" id="IPR043133">
    <property type="entry name" value="GTP-CH-I_C/QueF"/>
</dbReference>
<keyword evidence="5 6" id="KW-0456">Lyase</keyword>
<dbReference type="AlphaFoldDB" id="A0A516PVK8"/>
<evidence type="ECO:0000256" key="5">
    <source>
        <dbReference type="ARBA" id="ARBA00023239"/>
    </source>
</evidence>
<dbReference type="KEGG" id="mik:FOE78_04065"/>
<dbReference type="UniPathway" id="UPA00077">
    <property type="reaction ID" value="UER00154"/>
</dbReference>
<sequence>MTGDPENTVQIGTNQQVLDRIDLRGISGYGHHGVFDFEREQGQRFVVDVTCWLDLSAAAASDDLADTLDYGALTQAVVADIEGKPVNLIEALALRVARTCLASARVERVQITVHKPDAPIDLAGAAAPGERNGRRNAEVADVAVTLTRSRTRD</sequence>
<dbReference type="RefSeq" id="WP_143985181.1">
    <property type="nucleotide sequence ID" value="NZ_CP041692.1"/>
</dbReference>
<dbReference type="GO" id="GO:0004150">
    <property type="term" value="F:dihydroneopterin aldolase activity"/>
    <property type="evidence" value="ECO:0007669"/>
    <property type="project" value="UniProtKB-UniRule"/>
</dbReference>
<organism evidence="8 9">
    <name type="scientific">Microlunatus elymi</name>
    <dbReference type="NCBI Taxonomy" id="2596828"/>
    <lineage>
        <taxon>Bacteria</taxon>
        <taxon>Bacillati</taxon>
        <taxon>Actinomycetota</taxon>
        <taxon>Actinomycetes</taxon>
        <taxon>Propionibacteriales</taxon>
        <taxon>Propionibacteriaceae</taxon>
        <taxon>Microlunatus</taxon>
    </lineage>
</organism>
<comment type="similarity">
    <text evidence="3 6">Belongs to the DHNA family.</text>
</comment>
<evidence type="ECO:0000259" key="7">
    <source>
        <dbReference type="SMART" id="SM00905"/>
    </source>
</evidence>
<dbReference type="Proteomes" id="UP000319263">
    <property type="component" value="Chromosome"/>
</dbReference>
<dbReference type="SMART" id="SM00905">
    <property type="entry name" value="FolB"/>
    <property type="match status" value="1"/>
</dbReference>
<dbReference type="PANTHER" id="PTHR42844">
    <property type="entry name" value="DIHYDRONEOPTERIN ALDOLASE 1-RELATED"/>
    <property type="match status" value="1"/>
</dbReference>
<evidence type="ECO:0000256" key="6">
    <source>
        <dbReference type="RuleBase" id="RU362079"/>
    </source>
</evidence>
<evidence type="ECO:0000313" key="8">
    <source>
        <dbReference type="EMBL" id="QDP95199.1"/>
    </source>
</evidence>
<dbReference type="InterPro" id="IPR006157">
    <property type="entry name" value="FolB_dom"/>
</dbReference>
<dbReference type="SUPFAM" id="SSF55620">
    <property type="entry name" value="Tetrahydrobiopterin biosynthesis enzymes-like"/>
    <property type="match status" value="1"/>
</dbReference>
<dbReference type="GO" id="GO:0046656">
    <property type="term" value="P:folic acid biosynthetic process"/>
    <property type="evidence" value="ECO:0007669"/>
    <property type="project" value="UniProtKB-UniRule"/>
</dbReference>
<keyword evidence="9" id="KW-1185">Reference proteome</keyword>
<accession>A0A516PVK8</accession>
<protein>
    <recommendedName>
        <fullName evidence="6">7,8-dihydroneopterin aldolase</fullName>
        <ecNumber evidence="6">4.1.2.25</ecNumber>
    </recommendedName>
</protein>
<dbReference type="Gene3D" id="3.30.1130.10">
    <property type="match status" value="1"/>
</dbReference>
<dbReference type="EMBL" id="CP041692">
    <property type="protein sequence ID" value="QDP95199.1"/>
    <property type="molecule type" value="Genomic_DNA"/>
</dbReference>
<proteinExistence type="inferred from homology"/>
<keyword evidence="4 6" id="KW-0289">Folate biosynthesis</keyword>
<evidence type="ECO:0000256" key="4">
    <source>
        <dbReference type="ARBA" id="ARBA00022909"/>
    </source>
</evidence>
<comment type="pathway">
    <text evidence="2 6">Cofactor biosynthesis; tetrahydrofolate biosynthesis; 2-amino-4-hydroxy-6-hydroxymethyl-7,8-dihydropteridine diphosphate from 7,8-dihydroneopterin triphosphate: step 3/4.</text>
</comment>
<name>A0A516PVK8_9ACTN</name>
<dbReference type="OrthoDB" id="3212934at2"/>
<evidence type="ECO:0000256" key="1">
    <source>
        <dbReference type="ARBA" id="ARBA00001353"/>
    </source>
</evidence>
<dbReference type="InterPro" id="IPR006156">
    <property type="entry name" value="Dihydroneopterin_aldolase"/>
</dbReference>
<evidence type="ECO:0000256" key="3">
    <source>
        <dbReference type="ARBA" id="ARBA00005708"/>
    </source>
</evidence>
<evidence type="ECO:0000313" key="9">
    <source>
        <dbReference type="Proteomes" id="UP000319263"/>
    </source>
</evidence>
<feature type="domain" description="Dihydroneopterin aldolase/epimerase" evidence="7">
    <location>
        <begin position="21"/>
        <end position="148"/>
    </location>
</feature>
<dbReference type="GO" id="GO:0046654">
    <property type="term" value="P:tetrahydrofolate biosynthetic process"/>
    <property type="evidence" value="ECO:0007669"/>
    <property type="project" value="UniProtKB-UniRule"/>
</dbReference>
<dbReference type="PANTHER" id="PTHR42844:SF1">
    <property type="entry name" value="DIHYDRONEOPTERIN ALDOLASE 1-RELATED"/>
    <property type="match status" value="1"/>
</dbReference>
<comment type="catalytic activity">
    <reaction evidence="1 6">
        <text>7,8-dihydroneopterin = 6-hydroxymethyl-7,8-dihydropterin + glycolaldehyde</text>
        <dbReference type="Rhea" id="RHEA:10540"/>
        <dbReference type="ChEBI" id="CHEBI:17001"/>
        <dbReference type="ChEBI" id="CHEBI:17071"/>
        <dbReference type="ChEBI" id="CHEBI:44841"/>
        <dbReference type="EC" id="4.1.2.25"/>
    </reaction>
</comment>
<dbReference type="EC" id="4.1.2.25" evidence="6"/>